<feature type="region of interest" description="Disordered" evidence="1">
    <location>
        <begin position="44"/>
        <end position="75"/>
    </location>
</feature>
<accession>A0ABQ2V170</accession>
<feature type="compositionally biased region" description="Basic and acidic residues" evidence="1">
    <location>
        <begin position="62"/>
        <end position="75"/>
    </location>
</feature>
<reference evidence="3" key="1">
    <citation type="journal article" date="2019" name="Int. J. Syst. Evol. Microbiol.">
        <title>The Global Catalogue of Microorganisms (GCM) 10K type strain sequencing project: providing services to taxonomists for standard genome sequencing and annotation.</title>
        <authorList>
            <consortium name="The Broad Institute Genomics Platform"/>
            <consortium name="The Broad Institute Genome Sequencing Center for Infectious Disease"/>
            <person name="Wu L."/>
            <person name="Ma J."/>
        </authorList>
    </citation>
    <scope>NUCLEOTIDE SEQUENCE [LARGE SCALE GENOMIC DNA]</scope>
    <source>
        <strain evidence="3">JCM 3399</strain>
    </source>
</reference>
<evidence type="ECO:0000313" key="2">
    <source>
        <dbReference type="EMBL" id="GGU62952.1"/>
    </source>
</evidence>
<evidence type="ECO:0000256" key="1">
    <source>
        <dbReference type="SAM" id="MobiDB-lite"/>
    </source>
</evidence>
<name>A0ABQ2V170_9ACTN</name>
<sequence>MGEAMRAARAGRRVTGGCRTRCGPLAGCGPGLLDQAPGTGRIRLPARIRHRSGPGVPYSRSTYDKAPDRGGKKRR</sequence>
<keyword evidence="3" id="KW-1185">Reference proteome</keyword>
<dbReference type="EMBL" id="BMRP01000009">
    <property type="protein sequence ID" value="GGU62952.1"/>
    <property type="molecule type" value="Genomic_DNA"/>
</dbReference>
<comment type="caution">
    <text evidence="2">The sequence shown here is derived from an EMBL/GenBank/DDBJ whole genome shotgun (WGS) entry which is preliminary data.</text>
</comment>
<gene>
    <name evidence="2" type="ORF">GCM10010211_29830</name>
</gene>
<evidence type="ECO:0000313" key="3">
    <source>
        <dbReference type="Proteomes" id="UP000654471"/>
    </source>
</evidence>
<organism evidence="2 3">
    <name type="scientific">Streptomyces albospinus</name>
    <dbReference type="NCBI Taxonomy" id="285515"/>
    <lineage>
        <taxon>Bacteria</taxon>
        <taxon>Bacillati</taxon>
        <taxon>Actinomycetota</taxon>
        <taxon>Actinomycetes</taxon>
        <taxon>Kitasatosporales</taxon>
        <taxon>Streptomycetaceae</taxon>
        <taxon>Streptomyces</taxon>
    </lineage>
</organism>
<dbReference type="Proteomes" id="UP000654471">
    <property type="component" value="Unassembled WGS sequence"/>
</dbReference>
<protein>
    <submittedName>
        <fullName evidence="2">Uncharacterized protein</fullName>
    </submittedName>
</protein>
<proteinExistence type="predicted"/>